<organism evidence="1 2">
    <name type="scientific">Chryseobacterium potabilaquae</name>
    <dbReference type="NCBI Taxonomy" id="2675057"/>
    <lineage>
        <taxon>Bacteria</taxon>
        <taxon>Pseudomonadati</taxon>
        <taxon>Bacteroidota</taxon>
        <taxon>Flavobacteriia</taxon>
        <taxon>Flavobacteriales</taxon>
        <taxon>Weeksellaceae</taxon>
        <taxon>Chryseobacterium group</taxon>
        <taxon>Chryseobacterium</taxon>
    </lineage>
</organism>
<reference evidence="1 2" key="1">
    <citation type="submission" date="2020-01" db="EMBL/GenBank/DDBJ databases">
        <authorList>
            <person name="Rodrigo-Torres L."/>
            <person name="Arahal R. D."/>
            <person name="Lucena T."/>
        </authorList>
    </citation>
    <scope>NUCLEOTIDE SEQUENCE [LARGE SCALE GENOMIC DNA]</scope>
    <source>
        <strain evidence="1 2">CECT 9293</strain>
    </source>
</reference>
<evidence type="ECO:0000313" key="1">
    <source>
        <dbReference type="EMBL" id="CAA7196529.1"/>
    </source>
</evidence>
<gene>
    <name evidence="1" type="ORF">CHRY9293_02612</name>
</gene>
<dbReference type="EMBL" id="CACVBR010000025">
    <property type="protein sequence ID" value="CAA7196529.1"/>
    <property type="molecule type" value="Genomic_DNA"/>
</dbReference>
<keyword evidence="2" id="KW-1185">Reference proteome</keyword>
<proteinExistence type="predicted"/>
<dbReference type="Proteomes" id="UP000445144">
    <property type="component" value="Unassembled WGS sequence"/>
</dbReference>
<protein>
    <recommendedName>
        <fullName evidence="3">C1q domain-containing protein</fullName>
    </recommendedName>
</protein>
<accession>A0A6N4X747</accession>
<sequence>MGKYLIILLLTSNVTFCQVGINSENPSATLDIVSKGNTNSTKALEINNSSNSEIVTILDNGNMGIGINAPTTKVHIVGDGINSPLQVENTLPVIGPYSALAINDNTGQVGKFTPGSTPVFYFRSTYNGYVDSDYCYFELTNLGTTILNTLGASIVDGGTDGSANTDYIVLPQAGIYRIDANFSYAVSTALDAVLMIVSGTSDASPGSYNTLFSTFFDTPFSTNTQGANAFAIVEVTEPARIRIALHHTFAGADLRIRRPLISNPPTTTLNFVITKL</sequence>
<dbReference type="AlphaFoldDB" id="A0A6N4X747"/>
<dbReference type="RefSeq" id="WP_162033333.1">
    <property type="nucleotide sequence ID" value="NZ_CACVBR010000025.1"/>
</dbReference>
<name>A0A6N4X747_9FLAO</name>
<evidence type="ECO:0008006" key="3">
    <source>
        <dbReference type="Google" id="ProtNLM"/>
    </source>
</evidence>
<evidence type="ECO:0000313" key="2">
    <source>
        <dbReference type="Proteomes" id="UP000445144"/>
    </source>
</evidence>